<dbReference type="InterPro" id="IPR006145">
    <property type="entry name" value="PsdUridine_synth_RsuA/RluA"/>
</dbReference>
<dbReference type="EC" id="5.4.99.-" evidence="4"/>
<feature type="region of interest" description="Disordered" evidence="5">
    <location>
        <begin position="281"/>
        <end position="446"/>
    </location>
</feature>
<evidence type="ECO:0000256" key="3">
    <source>
        <dbReference type="PROSITE-ProRule" id="PRU00182"/>
    </source>
</evidence>
<evidence type="ECO:0000256" key="5">
    <source>
        <dbReference type="SAM" id="MobiDB-lite"/>
    </source>
</evidence>
<dbReference type="InterPro" id="IPR042092">
    <property type="entry name" value="PsdUridine_s_RsuA/RluB/E/F_cat"/>
</dbReference>
<dbReference type="InterPro" id="IPR020094">
    <property type="entry name" value="TruA/RsuA/RluB/E/F_N"/>
</dbReference>
<evidence type="ECO:0000256" key="4">
    <source>
        <dbReference type="RuleBase" id="RU003887"/>
    </source>
</evidence>
<proteinExistence type="inferred from homology"/>
<dbReference type="FunFam" id="3.30.70.1560:FF:000002">
    <property type="entry name" value="Pseudouridine synthase"/>
    <property type="match status" value="1"/>
</dbReference>
<dbReference type="RefSeq" id="WP_091686324.1">
    <property type="nucleotide sequence ID" value="NZ_BAABFM010000027.1"/>
</dbReference>
<sequence>MAKRTKKLMEINQTEVPVRLNKFLSDAGICSRREADEHIAAGHVTVDGITAAMGTKVSKGQKVTFQDKIITKDEQLVLIAFNKPRGIVCTTDRSEKDNIVDYINYKKRIYPIGRLDKDSEGLILLTNDGDIVNKILRAGNNHEKEYIVTVNKPITSEFLKEMSEGVPILDTITKPCKLKGVDKFTFHIILTQGLNRQIRRMCEYFDYKVLTLKRIRIMNINLGHLHIGDYRNVTEKEIEGLKELLSNSVNQPLSKEELINFWGEDSNDDIYLERSQIQKDKKSKYSRVKKDTRKGGDIRNKTLVSHRRSENKSLWEDRSKQKNSYGNDSSDNKKSIEKRNSYETRNSHGINSSRERKDSYESRNSRGINSPREKNSYETKNSHGNGSREKNSYEAKKSDKIKSYHKDKKPYEMKNTTEIKNRNSLKDATGLKRTFENRKSHRKSGR</sequence>
<dbReference type="SMART" id="SM00363">
    <property type="entry name" value="S4"/>
    <property type="match status" value="1"/>
</dbReference>
<dbReference type="InterPro" id="IPR050343">
    <property type="entry name" value="RsuA_PseudoU_synthase"/>
</dbReference>
<dbReference type="CDD" id="cd02554">
    <property type="entry name" value="PseudoU_synth_RluF"/>
    <property type="match status" value="1"/>
</dbReference>
<dbReference type="NCBIfam" id="NF007784">
    <property type="entry name" value="PRK10475.1"/>
    <property type="match status" value="1"/>
</dbReference>
<dbReference type="PROSITE" id="PS50889">
    <property type="entry name" value="S4"/>
    <property type="match status" value="1"/>
</dbReference>
<feature type="compositionally biased region" description="Basic and acidic residues" evidence="5">
    <location>
        <begin position="330"/>
        <end position="346"/>
    </location>
</feature>
<evidence type="ECO:0000256" key="2">
    <source>
        <dbReference type="ARBA" id="ARBA00023235"/>
    </source>
</evidence>
<reference evidence="7 8" key="1">
    <citation type="submission" date="2016-10" db="EMBL/GenBank/DDBJ databases">
        <authorList>
            <person name="de Groot N.N."/>
        </authorList>
    </citation>
    <scope>NUCLEOTIDE SEQUENCE [LARGE SCALE GENOMIC DNA]</scope>
    <source>
        <strain evidence="7 8">DSM 1283</strain>
    </source>
</reference>
<dbReference type="Gene3D" id="3.30.70.1560">
    <property type="entry name" value="Alpha-L RNA-binding motif"/>
    <property type="match status" value="1"/>
</dbReference>
<feature type="compositionally biased region" description="Basic and acidic residues" evidence="5">
    <location>
        <begin position="371"/>
        <end position="438"/>
    </location>
</feature>
<dbReference type="OrthoDB" id="9807213at2"/>
<dbReference type="PROSITE" id="PS01149">
    <property type="entry name" value="PSI_RSU"/>
    <property type="match status" value="1"/>
</dbReference>
<dbReference type="GO" id="GO:0000455">
    <property type="term" value="P:enzyme-directed rRNA pseudouridine synthesis"/>
    <property type="evidence" value="ECO:0007669"/>
    <property type="project" value="UniProtKB-ARBA"/>
</dbReference>
<evidence type="ECO:0000313" key="8">
    <source>
        <dbReference type="Proteomes" id="UP000198806"/>
    </source>
</evidence>
<feature type="compositionally biased region" description="Basic and acidic residues" evidence="5">
    <location>
        <begin position="307"/>
        <end position="320"/>
    </location>
</feature>
<dbReference type="InterPro" id="IPR002942">
    <property type="entry name" value="S4_RNA-bd"/>
</dbReference>
<feature type="domain" description="RNA-binding S4" evidence="6">
    <location>
        <begin position="18"/>
        <end position="75"/>
    </location>
</feature>
<dbReference type="GO" id="GO:0120159">
    <property type="term" value="F:rRNA pseudouridine synthase activity"/>
    <property type="evidence" value="ECO:0007669"/>
    <property type="project" value="UniProtKB-ARBA"/>
</dbReference>
<evidence type="ECO:0000313" key="7">
    <source>
        <dbReference type="EMBL" id="SFO21867.1"/>
    </source>
</evidence>
<dbReference type="PANTHER" id="PTHR47683:SF2">
    <property type="entry name" value="RNA-BINDING S4 DOMAIN-CONTAINING PROTEIN"/>
    <property type="match status" value="1"/>
</dbReference>
<dbReference type="InterPro" id="IPR000748">
    <property type="entry name" value="PsdUridine_synth_RsuA/RluB/E/F"/>
</dbReference>
<keyword evidence="2 4" id="KW-0413">Isomerase</keyword>
<keyword evidence="3" id="KW-0694">RNA-binding</keyword>
<dbReference type="Proteomes" id="UP000198806">
    <property type="component" value="Unassembled WGS sequence"/>
</dbReference>
<organism evidence="7 8">
    <name type="scientific">Anaerocolumna aminovalerica</name>
    <dbReference type="NCBI Taxonomy" id="1527"/>
    <lineage>
        <taxon>Bacteria</taxon>
        <taxon>Bacillati</taxon>
        <taxon>Bacillota</taxon>
        <taxon>Clostridia</taxon>
        <taxon>Lachnospirales</taxon>
        <taxon>Lachnospiraceae</taxon>
        <taxon>Anaerocolumna</taxon>
    </lineage>
</organism>
<dbReference type="FunFam" id="3.10.290.10:FF:000003">
    <property type="entry name" value="Pseudouridine synthase"/>
    <property type="match status" value="1"/>
</dbReference>
<dbReference type="InterPro" id="IPR020103">
    <property type="entry name" value="PsdUridine_synth_cat_dom_sf"/>
</dbReference>
<dbReference type="EMBL" id="FOWD01000013">
    <property type="protein sequence ID" value="SFO21867.1"/>
    <property type="molecule type" value="Genomic_DNA"/>
</dbReference>
<dbReference type="AlphaFoldDB" id="A0A1I5FDP2"/>
<dbReference type="STRING" id="1527.SAMN04489757_11369"/>
<feature type="compositionally biased region" description="Basic and acidic residues" evidence="5">
    <location>
        <begin position="353"/>
        <end position="364"/>
    </location>
</feature>
<dbReference type="PANTHER" id="PTHR47683">
    <property type="entry name" value="PSEUDOURIDINE SYNTHASE FAMILY PROTEIN-RELATED"/>
    <property type="match status" value="1"/>
</dbReference>
<accession>A0A1I5FDP2</accession>
<comment type="similarity">
    <text evidence="1 4">Belongs to the pseudouridine synthase RsuA family.</text>
</comment>
<protein>
    <recommendedName>
        <fullName evidence="4">Pseudouridine synthase</fullName>
        <ecNumber evidence="4">5.4.99.-</ecNumber>
    </recommendedName>
</protein>
<dbReference type="CDD" id="cd00165">
    <property type="entry name" value="S4"/>
    <property type="match status" value="1"/>
</dbReference>
<feature type="compositionally biased region" description="Basic residues" evidence="5">
    <location>
        <begin position="281"/>
        <end position="292"/>
    </location>
</feature>
<evidence type="ECO:0000256" key="1">
    <source>
        <dbReference type="ARBA" id="ARBA00008348"/>
    </source>
</evidence>
<dbReference type="NCBIfam" id="TIGR00093">
    <property type="entry name" value="pseudouridine synthase"/>
    <property type="match status" value="1"/>
</dbReference>
<dbReference type="InterPro" id="IPR036986">
    <property type="entry name" value="S4_RNA-bd_sf"/>
</dbReference>
<dbReference type="Pfam" id="PF01479">
    <property type="entry name" value="S4"/>
    <property type="match status" value="1"/>
</dbReference>
<gene>
    <name evidence="7" type="ORF">SAMN04489757_11369</name>
</gene>
<dbReference type="Pfam" id="PF00849">
    <property type="entry name" value="PseudoU_synth_2"/>
    <property type="match status" value="1"/>
</dbReference>
<keyword evidence="8" id="KW-1185">Reference proteome</keyword>
<dbReference type="Gene3D" id="3.10.290.10">
    <property type="entry name" value="RNA-binding S4 domain"/>
    <property type="match status" value="1"/>
</dbReference>
<evidence type="ECO:0000259" key="6">
    <source>
        <dbReference type="SMART" id="SM00363"/>
    </source>
</evidence>
<dbReference type="InterPro" id="IPR018496">
    <property type="entry name" value="PsdUridine_synth_RsuA/RluB_CS"/>
</dbReference>
<dbReference type="GO" id="GO:0003723">
    <property type="term" value="F:RNA binding"/>
    <property type="evidence" value="ECO:0007669"/>
    <property type="project" value="UniProtKB-KW"/>
</dbReference>
<dbReference type="Gene3D" id="3.30.70.580">
    <property type="entry name" value="Pseudouridine synthase I, catalytic domain, N-terminal subdomain"/>
    <property type="match status" value="1"/>
</dbReference>
<name>A0A1I5FDP2_9FIRM</name>
<dbReference type="SUPFAM" id="SSF55174">
    <property type="entry name" value="Alpha-L RNA-binding motif"/>
    <property type="match status" value="1"/>
</dbReference>
<dbReference type="SUPFAM" id="SSF55120">
    <property type="entry name" value="Pseudouridine synthase"/>
    <property type="match status" value="1"/>
</dbReference>